<dbReference type="VEuPathDB" id="FungiDB:PHYBLDRAFT_175911"/>
<dbReference type="InterPro" id="IPR005162">
    <property type="entry name" value="Retrotrans_gag_dom"/>
</dbReference>
<feature type="region of interest" description="Disordered" evidence="1">
    <location>
        <begin position="323"/>
        <end position="369"/>
    </location>
</feature>
<feature type="domain" description="Retrotransposon gag" evidence="2">
    <location>
        <begin position="202"/>
        <end position="270"/>
    </location>
</feature>
<name>A0A167JCU6_PHYB8</name>
<dbReference type="RefSeq" id="XP_018283778.1">
    <property type="nucleotide sequence ID" value="XM_018437603.1"/>
</dbReference>
<evidence type="ECO:0000313" key="3">
    <source>
        <dbReference type="EMBL" id="OAD65738.1"/>
    </source>
</evidence>
<proteinExistence type="predicted"/>
<dbReference type="InParanoid" id="A0A167JCU6"/>
<evidence type="ECO:0000256" key="1">
    <source>
        <dbReference type="SAM" id="MobiDB-lite"/>
    </source>
</evidence>
<dbReference type="Proteomes" id="UP000077315">
    <property type="component" value="Unassembled WGS sequence"/>
</dbReference>
<dbReference type="GeneID" id="28998509"/>
<feature type="compositionally biased region" description="Low complexity" evidence="1">
    <location>
        <begin position="11"/>
        <end position="28"/>
    </location>
</feature>
<feature type="compositionally biased region" description="Polar residues" evidence="1">
    <location>
        <begin position="446"/>
        <end position="457"/>
    </location>
</feature>
<dbReference type="AlphaFoldDB" id="A0A167JCU6"/>
<keyword evidence="4" id="KW-1185">Reference proteome</keyword>
<reference evidence="4" key="1">
    <citation type="submission" date="2015-06" db="EMBL/GenBank/DDBJ databases">
        <title>Expansion of signal transduction pathways in fungi by whole-genome duplication.</title>
        <authorList>
            <consortium name="DOE Joint Genome Institute"/>
            <person name="Corrochano L.M."/>
            <person name="Kuo A."/>
            <person name="Marcet-Houben M."/>
            <person name="Polaino S."/>
            <person name="Salamov A."/>
            <person name="Villalobos J.M."/>
            <person name="Alvarez M.I."/>
            <person name="Avalos J."/>
            <person name="Benito E.P."/>
            <person name="Benoit I."/>
            <person name="Burger G."/>
            <person name="Camino L.P."/>
            <person name="Canovas D."/>
            <person name="Cerda-Olmedo E."/>
            <person name="Cheng J.-F."/>
            <person name="Dominguez A."/>
            <person name="Elias M."/>
            <person name="Eslava A.P."/>
            <person name="Glaser F."/>
            <person name="Grimwood J."/>
            <person name="Gutierrez G."/>
            <person name="Heitman J."/>
            <person name="Henrissat B."/>
            <person name="Iturriaga E.A."/>
            <person name="Lang B.F."/>
            <person name="Lavin J.L."/>
            <person name="Lee S."/>
            <person name="Li W."/>
            <person name="Lindquist E."/>
            <person name="Lopez-Garcia S."/>
            <person name="Luque E.M."/>
            <person name="Marcos A.T."/>
            <person name="Martin J."/>
            <person name="McCluskey K."/>
            <person name="Medina H.R."/>
            <person name="Miralles-Duran A."/>
            <person name="Miyazaki A."/>
            <person name="Munoz-Torres E."/>
            <person name="Oguiza J.A."/>
            <person name="Ohm R."/>
            <person name="Olmedo M."/>
            <person name="Orejas M."/>
            <person name="Ortiz-Castellanos L."/>
            <person name="Pisabarro A.G."/>
            <person name="Rodriguez-Romero J."/>
            <person name="Ruiz-Herrera J."/>
            <person name="Ruiz-Vazquez R."/>
            <person name="Sanz C."/>
            <person name="Schackwitz W."/>
            <person name="Schmutz J."/>
            <person name="Shahriari M."/>
            <person name="Shelest E."/>
            <person name="Silva-Franco F."/>
            <person name="Soanes D."/>
            <person name="Syed K."/>
            <person name="Tagua V.G."/>
            <person name="Talbot N.J."/>
            <person name="Thon M."/>
            <person name="De vries R.P."/>
            <person name="Wiebenga A."/>
            <person name="Yadav J.S."/>
            <person name="Braun E.L."/>
            <person name="Baker S."/>
            <person name="Garre V."/>
            <person name="Horwitz B."/>
            <person name="Torres-Martinez S."/>
            <person name="Idnurm A."/>
            <person name="Herrera-Estrella A."/>
            <person name="Gabaldon T."/>
            <person name="Grigoriev I.V."/>
        </authorList>
    </citation>
    <scope>NUCLEOTIDE SEQUENCE [LARGE SCALE GENOMIC DNA]</scope>
    <source>
        <strain evidence="4">NRRL 1555(-)</strain>
    </source>
</reference>
<feature type="compositionally biased region" description="Pro residues" evidence="1">
    <location>
        <begin position="430"/>
        <end position="442"/>
    </location>
</feature>
<feature type="region of interest" description="Disordered" evidence="1">
    <location>
        <begin position="414"/>
        <end position="457"/>
    </location>
</feature>
<organism evidence="3 4">
    <name type="scientific">Phycomyces blakesleeanus (strain ATCC 8743b / DSM 1359 / FGSC 10004 / NBRC 33097 / NRRL 1555)</name>
    <dbReference type="NCBI Taxonomy" id="763407"/>
    <lineage>
        <taxon>Eukaryota</taxon>
        <taxon>Fungi</taxon>
        <taxon>Fungi incertae sedis</taxon>
        <taxon>Mucoromycota</taxon>
        <taxon>Mucoromycotina</taxon>
        <taxon>Mucoromycetes</taxon>
        <taxon>Mucorales</taxon>
        <taxon>Phycomycetaceae</taxon>
        <taxon>Phycomyces</taxon>
    </lineage>
</organism>
<sequence length="457" mass="52132">MSDQTSPPSPSSSNSYAHNAHNADNSYNTTTLKDQAVVDPSDTNANSDQIDVIAIATELDTSRKNASTELLKVLENPYSSPDELNEAQKLVDSTKARWVAFLAAKKTLDDMNGETALQMLTAKKNTDDYRSNPDSFVPPNLPVLQLKGGSIRQPDKKIYDSIRSFLNDFEVQLIAHSLPLDKNWERLFRLTCDDMQRLSFERTNAGKGLTWKEIREKLELEYGYPQYVWAKRFALKSITQRHDESVKEFSERYRGAAHAADLHNEDELVWLFISSLVKPVRDIALQAIVRQFGLKMPHDMKEVIQLIINSVEGESANLFLNKYTTSSKRRQHEEHRPTGSSKKYRGDPRSTRGNSNSKDMRQTHPKGRHMREGFVQMQNLMDKDNIFLSNVAKQPSLCRHCRKVPFFPGHHCPEFPQHKPRSNLTLINPNPNPNPNPSPNPKPNNETTENTVNSRRI</sequence>
<dbReference type="EMBL" id="KV441008">
    <property type="protein sequence ID" value="OAD65738.1"/>
    <property type="molecule type" value="Genomic_DNA"/>
</dbReference>
<dbReference type="OrthoDB" id="2245207at2759"/>
<accession>A0A167JCU6</accession>
<dbReference type="Pfam" id="PF03732">
    <property type="entry name" value="Retrotrans_gag"/>
    <property type="match status" value="1"/>
</dbReference>
<feature type="region of interest" description="Disordered" evidence="1">
    <location>
        <begin position="1"/>
        <end position="45"/>
    </location>
</feature>
<gene>
    <name evidence="3" type="ORF">PHYBLDRAFT_175911</name>
</gene>
<evidence type="ECO:0000259" key="2">
    <source>
        <dbReference type="Pfam" id="PF03732"/>
    </source>
</evidence>
<evidence type="ECO:0000313" key="4">
    <source>
        <dbReference type="Proteomes" id="UP000077315"/>
    </source>
</evidence>
<protein>
    <recommendedName>
        <fullName evidence="2">Retrotransposon gag domain-containing protein</fullName>
    </recommendedName>
</protein>